<dbReference type="GO" id="GO:0006307">
    <property type="term" value="P:DNA alkylation repair"/>
    <property type="evidence" value="ECO:0007669"/>
    <property type="project" value="TreeGrafter"/>
</dbReference>
<dbReference type="SMART" id="SM01009">
    <property type="entry name" value="AlkA_N"/>
    <property type="match status" value="1"/>
</dbReference>
<keyword evidence="13" id="KW-0234">DNA repair</keyword>
<dbReference type="Gene3D" id="1.10.340.30">
    <property type="entry name" value="Hypothetical protein, domain 2"/>
    <property type="match status" value="1"/>
</dbReference>
<dbReference type="CDD" id="cd00056">
    <property type="entry name" value="ENDO3c"/>
    <property type="match status" value="1"/>
</dbReference>
<dbReference type="Proteomes" id="UP001139103">
    <property type="component" value="Unassembled WGS sequence"/>
</dbReference>
<protein>
    <recommendedName>
        <fullName evidence="3">DNA-3-methyladenine glycosylase II</fullName>
        <ecNumber evidence="3">3.2.2.21</ecNumber>
    </recommendedName>
</protein>
<dbReference type="InterPro" id="IPR011257">
    <property type="entry name" value="DNA_glycosylase"/>
</dbReference>
<evidence type="ECO:0000256" key="9">
    <source>
        <dbReference type="ARBA" id="ARBA00023015"/>
    </source>
</evidence>
<dbReference type="Gene3D" id="1.10.1670.10">
    <property type="entry name" value="Helix-hairpin-Helix base-excision DNA repair enzymes (C-terminal)"/>
    <property type="match status" value="1"/>
</dbReference>
<dbReference type="PROSITE" id="PS00041">
    <property type="entry name" value="HTH_ARAC_FAMILY_1"/>
    <property type="match status" value="1"/>
</dbReference>
<dbReference type="SUPFAM" id="SSF46689">
    <property type="entry name" value="Homeodomain-like"/>
    <property type="match status" value="2"/>
</dbReference>
<evidence type="ECO:0000256" key="5">
    <source>
        <dbReference type="ARBA" id="ARBA00022679"/>
    </source>
</evidence>
<gene>
    <name evidence="15" type="ORF">LOC68_02750</name>
</gene>
<dbReference type="InterPro" id="IPR035451">
    <property type="entry name" value="Ada-like_dom_sf"/>
</dbReference>
<dbReference type="InterPro" id="IPR018062">
    <property type="entry name" value="HTH_AraC-typ_CS"/>
</dbReference>
<feature type="domain" description="HTH araC/xylS-type" evidence="14">
    <location>
        <begin position="86"/>
        <end position="184"/>
    </location>
</feature>
<dbReference type="RefSeq" id="WP_230215415.1">
    <property type="nucleotide sequence ID" value="NZ_JAJKFT010000002.1"/>
</dbReference>
<dbReference type="GO" id="GO:0032259">
    <property type="term" value="P:methylation"/>
    <property type="evidence" value="ECO:0007669"/>
    <property type="project" value="UniProtKB-KW"/>
</dbReference>
<dbReference type="GO" id="GO:0006285">
    <property type="term" value="P:base-excision repair, AP site formation"/>
    <property type="evidence" value="ECO:0007669"/>
    <property type="project" value="TreeGrafter"/>
</dbReference>
<dbReference type="Pfam" id="PF00730">
    <property type="entry name" value="HhH-GPD"/>
    <property type="match status" value="1"/>
</dbReference>
<dbReference type="Gene3D" id="3.30.310.20">
    <property type="entry name" value="DNA-3-methyladenine glycosylase AlkA, N-terminal domain"/>
    <property type="match status" value="1"/>
</dbReference>
<reference evidence="15" key="1">
    <citation type="submission" date="2021-11" db="EMBL/GenBank/DDBJ databases">
        <title>Genome sequence.</title>
        <authorList>
            <person name="Sun Q."/>
        </authorList>
    </citation>
    <scope>NUCLEOTIDE SEQUENCE</scope>
    <source>
        <strain evidence="15">JC732</strain>
    </source>
</reference>
<evidence type="ECO:0000256" key="13">
    <source>
        <dbReference type="ARBA" id="ARBA00023204"/>
    </source>
</evidence>
<dbReference type="PANTHER" id="PTHR43003:SF13">
    <property type="entry name" value="DNA-3-METHYLADENINE GLYCOSYLASE 2"/>
    <property type="match status" value="1"/>
</dbReference>
<comment type="cofactor">
    <cofactor evidence="2">
        <name>Zn(2+)</name>
        <dbReference type="ChEBI" id="CHEBI:29105"/>
    </cofactor>
</comment>
<dbReference type="Pfam" id="PF02805">
    <property type="entry name" value="Ada_Zn_binding"/>
    <property type="match status" value="1"/>
</dbReference>
<dbReference type="InterPro" id="IPR018060">
    <property type="entry name" value="HTH_AraC"/>
</dbReference>
<dbReference type="InterPro" id="IPR004026">
    <property type="entry name" value="Ada_DNA_repair_Zn-bd"/>
</dbReference>
<dbReference type="SUPFAM" id="SSF48150">
    <property type="entry name" value="DNA-glycosylase"/>
    <property type="match status" value="1"/>
</dbReference>
<dbReference type="InterPro" id="IPR023170">
    <property type="entry name" value="HhH_base_excis_C"/>
</dbReference>
<keyword evidence="5" id="KW-0808">Transferase</keyword>
<evidence type="ECO:0000313" key="15">
    <source>
        <dbReference type="EMBL" id="MCC9627303.1"/>
    </source>
</evidence>
<dbReference type="SMART" id="SM00478">
    <property type="entry name" value="ENDO3c"/>
    <property type="match status" value="1"/>
</dbReference>
<dbReference type="GO" id="GO:0008168">
    <property type="term" value="F:methyltransferase activity"/>
    <property type="evidence" value="ECO:0007669"/>
    <property type="project" value="UniProtKB-KW"/>
</dbReference>
<dbReference type="GO" id="GO:0008725">
    <property type="term" value="F:DNA-3-methyladenine glycosylase activity"/>
    <property type="evidence" value="ECO:0007669"/>
    <property type="project" value="TreeGrafter"/>
</dbReference>
<keyword evidence="12" id="KW-0804">Transcription</keyword>
<comment type="catalytic activity">
    <reaction evidence="1">
        <text>Hydrolysis of alkylated DNA, releasing 3-methyladenine, 3-methylguanine, 7-methylguanine and 7-methyladenine.</text>
        <dbReference type="EC" id="3.2.2.21"/>
    </reaction>
</comment>
<comment type="caution">
    <text evidence="15">The sequence shown here is derived from an EMBL/GenBank/DDBJ whole genome shotgun (WGS) entry which is preliminary data.</text>
</comment>
<evidence type="ECO:0000256" key="12">
    <source>
        <dbReference type="ARBA" id="ARBA00023163"/>
    </source>
</evidence>
<keyword evidence="4" id="KW-0489">Methyltransferase</keyword>
<name>A0A9X1MHP1_9BACT</name>
<accession>A0A9X1MHP1</accession>
<dbReference type="InterPro" id="IPR051912">
    <property type="entry name" value="Alkylbase_DNA_Glycosylase/TA"/>
</dbReference>
<dbReference type="GO" id="GO:0032131">
    <property type="term" value="F:alkylated DNA binding"/>
    <property type="evidence" value="ECO:0007669"/>
    <property type="project" value="TreeGrafter"/>
</dbReference>
<dbReference type="Pfam" id="PF06029">
    <property type="entry name" value="AlkA_N"/>
    <property type="match status" value="1"/>
</dbReference>
<dbReference type="Gene3D" id="3.40.10.10">
    <property type="entry name" value="DNA Methylphosphotriester Repair Domain"/>
    <property type="match status" value="1"/>
</dbReference>
<dbReference type="InterPro" id="IPR010316">
    <property type="entry name" value="AlkA_N"/>
</dbReference>
<proteinExistence type="predicted"/>
<dbReference type="InterPro" id="IPR009057">
    <property type="entry name" value="Homeodomain-like_sf"/>
</dbReference>
<evidence type="ECO:0000256" key="10">
    <source>
        <dbReference type="ARBA" id="ARBA00023125"/>
    </source>
</evidence>
<dbReference type="AlphaFoldDB" id="A0A9X1MHP1"/>
<dbReference type="EMBL" id="JAJKFT010000002">
    <property type="protein sequence ID" value="MCC9627303.1"/>
    <property type="molecule type" value="Genomic_DNA"/>
</dbReference>
<evidence type="ECO:0000256" key="6">
    <source>
        <dbReference type="ARBA" id="ARBA00022723"/>
    </source>
</evidence>
<evidence type="ECO:0000256" key="7">
    <source>
        <dbReference type="ARBA" id="ARBA00022763"/>
    </source>
</evidence>
<dbReference type="InterPro" id="IPR003265">
    <property type="entry name" value="HhH-GPD_domain"/>
</dbReference>
<keyword evidence="11" id="KW-0010">Activator</keyword>
<dbReference type="PANTHER" id="PTHR43003">
    <property type="entry name" value="DNA-3-METHYLADENINE GLYCOSYLASE"/>
    <property type="match status" value="1"/>
</dbReference>
<evidence type="ECO:0000256" key="8">
    <source>
        <dbReference type="ARBA" id="ARBA00022833"/>
    </source>
</evidence>
<evidence type="ECO:0000256" key="11">
    <source>
        <dbReference type="ARBA" id="ARBA00023159"/>
    </source>
</evidence>
<sequence>MELNPEACYRAVLARDERHDGRFFTCVKTTRIYCRPVCPARPPKRENCQFVPSAAAAQEAGFRPCLRCRPEKAPELWTTGGTKAVARALRWIDDGVLDTENVAALAERLQISERQLRRLFQQELGASPIAVAQTRRILLALQLLQQTDLSMIDVALASGFQSVRRFNEAFQAMYDRPPRELRRLHPESTAPSTQLSLLLPYRKPYDWLSMLEFFGQRAIAGVEHVANGVYARTIELDGASGTLQVTDLPEESALRATISFPRLKSLPQIIARVRRMFDLSADIGAISQVLAQDPTLAPLVAARPGLRIPGAWDGFEIAVRAILGQQITVRAARTMASRLVSQYGARFEADSLPELTHRFPTSDALRQIDIEKLGMPKGRATAILHLAEQAANNPRLFETIGERTDAIDQLCEFPGIGPWTAQYIAMRVLRESDAFLAADVGLQRAMAKNGVRPTAKQLLAHAETWRPWRSYAVMHLWTGESATTQSPSGKEVPHAIAS</sequence>
<dbReference type="GO" id="GO:0008270">
    <property type="term" value="F:zinc ion binding"/>
    <property type="evidence" value="ECO:0007669"/>
    <property type="project" value="InterPro"/>
</dbReference>
<evidence type="ECO:0000256" key="2">
    <source>
        <dbReference type="ARBA" id="ARBA00001947"/>
    </source>
</evidence>
<keyword evidence="9" id="KW-0805">Transcription regulation</keyword>
<dbReference type="Pfam" id="PF12833">
    <property type="entry name" value="HTH_18"/>
    <property type="match status" value="1"/>
</dbReference>
<dbReference type="SMART" id="SM00342">
    <property type="entry name" value="HTH_ARAC"/>
    <property type="match status" value="1"/>
</dbReference>
<dbReference type="InterPro" id="IPR037046">
    <property type="entry name" value="AlkA_N_sf"/>
</dbReference>
<dbReference type="PROSITE" id="PS01124">
    <property type="entry name" value="HTH_ARAC_FAMILY_2"/>
    <property type="match status" value="1"/>
</dbReference>
<dbReference type="EC" id="3.2.2.21" evidence="3"/>
<dbReference type="GO" id="GO:0043916">
    <property type="term" value="F:DNA-7-methylguanine glycosylase activity"/>
    <property type="evidence" value="ECO:0007669"/>
    <property type="project" value="TreeGrafter"/>
</dbReference>
<keyword evidence="16" id="KW-1185">Reference proteome</keyword>
<dbReference type="GO" id="GO:0003700">
    <property type="term" value="F:DNA-binding transcription factor activity"/>
    <property type="evidence" value="ECO:0007669"/>
    <property type="project" value="InterPro"/>
</dbReference>
<evidence type="ECO:0000256" key="4">
    <source>
        <dbReference type="ARBA" id="ARBA00022603"/>
    </source>
</evidence>
<dbReference type="Gene3D" id="1.10.10.60">
    <property type="entry name" value="Homeodomain-like"/>
    <property type="match status" value="1"/>
</dbReference>
<dbReference type="SUPFAM" id="SSF55945">
    <property type="entry name" value="TATA-box binding protein-like"/>
    <property type="match status" value="1"/>
</dbReference>
<keyword evidence="10" id="KW-0238">DNA-binding</keyword>
<evidence type="ECO:0000256" key="3">
    <source>
        <dbReference type="ARBA" id="ARBA00012000"/>
    </source>
</evidence>
<keyword evidence="8" id="KW-0862">Zinc</keyword>
<dbReference type="SUPFAM" id="SSF57884">
    <property type="entry name" value="Ada DNA repair protein, N-terminal domain (N-Ada 10)"/>
    <property type="match status" value="1"/>
</dbReference>
<organism evidence="15 16">
    <name type="scientific">Blastopirellula sediminis</name>
    <dbReference type="NCBI Taxonomy" id="2894196"/>
    <lineage>
        <taxon>Bacteria</taxon>
        <taxon>Pseudomonadati</taxon>
        <taxon>Planctomycetota</taxon>
        <taxon>Planctomycetia</taxon>
        <taxon>Pirellulales</taxon>
        <taxon>Pirellulaceae</taxon>
        <taxon>Blastopirellula</taxon>
    </lineage>
</organism>
<evidence type="ECO:0000256" key="1">
    <source>
        <dbReference type="ARBA" id="ARBA00000086"/>
    </source>
</evidence>
<evidence type="ECO:0000313" key="16">
    <source>
        <dbReference type="Proteomes" id="UP001139103"/>
    </source>
</evidence>
<dbReference type="FunFam" id="3.40.10.10:FF:000001">
    <property type="entry name" value="DNA-3-methyladenine glycosylase 2"/>
    <property type="match status" value="1"/>
</dbReference>
<dbReference type="GO" id="GO:0043565">
    <property type="term" value="F:sequence-specific DNA binding"/>
    <property type="evidence" value="ECO:0007669"/>
    <property type="project" value="InterPro"/>
</dbReference>
<evidence type="ECO:0000259" key="14">
    <source>
        <dbReference type="PROSITE" id="PS01124"/>
    </source>
</evidence>
<dbReference type="GO" id="GO:0032993">
    <property type="term" value="C:protein-DNA complex"/>
    <property type="evidence" value="ECO:0007669"/>
    <property type="project" value="TreeGrafter"/>
</dbReference>
<keyword evidence="7" id="KW-0227">DNA damage</keyword>
<keyword evidence="6" id="KW-0479">Metal-binding</keyword>
<dbReference type="GO" id="GO:0005737">
    <property type="term" value="C:cytoplasm"/>
    <property type="evidence" value="ECO:0007669"/>
    <property type="project" value="TreeGrafter"/>
</dbReference>